<keyword evidence="3" id="KW-0813">Transport</keyword>
<dbReference type="PANTHER" id="PTHR31326">
    <property type="entry name" value="PROTEIN CLT2, CHLOROPLASTIC"/>
    <property type="match status" value="1"/>
</dbReference>
<feature type="transmembrane region" description="Helical" evidence="7">
    <location>
        <begin position="197"/>
        <end position="217"/>
    </location>
</feature>
<proteinExistence type="inferred from homology"/>
<keyword evidence="9" id="KW-1185">Reference proteome</keyword>
<feature type="transmembrane region" description="Helical" evidence="7">
    <location>
        <begin position="342"/>
        <end position="365"/>
    </location>
</feature>
<dbReference type="OrthoDB" id="416555at2759"/>
<dbReference type="GeneID" id="9055370"/>
<dbReference type="EMBL" id="GG683299">
    <property type="protein sequence ID" value="EER02301.1"/>
    <property type="molecule type" value="Genomic_DNA"/>
</dbReference>
<feature type="transmembrane region" description="Helical" evidence="7">
    <location>
        <begin position="163"/>
        <end position="185"/>
    </location>
</feature>
<comment type="similarity">
    <text evidence="2">Belongs to the CRT-like transporter family.</text>
</comment>
<dbReference type="PANTHER" id="PTHR31326:SF1">
    <property type="entry name" value="PROTEIN CLT2, CHLOROPLASTIC"/>
    <property type="match status" value="1"/>
</dbReference>
<evidence type="ECO:0000256" key="1">
    <source>
        <dbReference type="ARBA" id="ARBA00004141"/>
    </source>
</evidence>
<feature type="transmembrane region" description="Helical" evidence="7">
    <location>
        <begin position="314"/>
        <end position="335"/>
    </location>
</feature>
<feature type="transmembrane region" description="Helical" evidence="7">
    <location>
        <begin position="42"/>
        <end position="60"/>
    </location>
</feature>
<keyword evidence="6 7" id="KW-0472">Membrane</keyword>
<protein>
    <recommendedName>
        <fullName evidence="10">Chloroquine resistance transporter</fullName>
    </recommendedName>
</protein>
<comment type="subcellular location">
    <subcellularLocation>
        <location evidence="1">Membrane</location>
        <topology evidence="1">Multi-pass membrane protein</topology>
    </subcellularLocation>
</comment>
<sequence>MPSSAVNSGHPSSSSYGDIHVDDKVSVVDKTSWRSRFTWRKMLVPTLIVLLVTFGTFNIVSGKIRSQPLGEAAGYVTCIISQYVYFTTYWSLLIILSVLSKLTHKDIMTKEEFLWVWAPRKEADESKKGFLRLWSRLPGIKYTFFSSMGDVLGDNLMYLTQPFLSIILFNLLQQAMVPYTLMWSCILLGRRYISEELLGVCMVVAMTLLSAVVSTGSGGSNSVGMTIVCLLSTLFQALAQVIREAMFLDYARYAEKHDFKNKKLNVFAVGSSNNTFGIIWVFPISILVESFRTSDNVLDAMGEGFQTLLHAKGALPAFVVFMIINVCFNITVFLLISYGSSLLTFVCFKLSVPLSAFLSLVSWPLIGADTISWIEWVCLAVILAGVLIFRHGNGIRFKLEAENERLDETHNKKIPKAIICFWPFFRHRKPVREGEDPNKGVVINTTCCGPHGVPHENRTRTVDVESVLSDIESDGKATEIPLK</sequence>
<evidence type="ECO:0000256" key="6">
    <source>
        <dbReference type="ARBA" id="ARBA00023136"/>
    </source>
</evidence>
<keyword evidence="4 7" id="KW-0812">Transmembrane</keyword>
<feature type="transmembrane region" description="Helical" evidence="7">
    <location>
        <begin position="264"/>
        <end position="288"/>
    </location>
</feature>
<dbReference type="RefSeq" id="XP_002769583.1">
    <property type="nucleotide sequence ID" value="XM_002769537.1"/>
</dbReference>
<evidence type="ECO:0000256" key="3">
    <source>
        <dbReference type="ARBA" id="ARBA00022448"/>
    </source>
</evidence>
<organism evidence="9">
    <name type="scientific">Perkinsus marinus (strain ATCC 50983 / TXsc)</name>
    <dbReference type="NCBI Taxonomy" id="423536"/>
    <lineage>
        <taxon>Eukaryota</taxon>
        <taxon>Sar</taxon>
        <taxon>Alveolata</taxon>
        <taxon>Perkinsozoa</taxon>
        <taxon>Perkinsea</taxon>
        <taxon>Perkinsida</taxon>
        <taxon>Perkinsidae</taxon>
        <taxon>Perkinsus</taxon>
    </lineage>
</organism>
<keyword evidence="5 7" id="KW-1133">Transmembrane helix</keyword>
<accession>C5LLS9</accession>
<feature type="transmembrane region" description="Helical" evidence="7">
    <location>
        <begin position="223"/>
        <end position="243"/>
    </location>
</feature>
<dbReference type="Pfam" id="PF08627">
    <property type="entry name" value="CRT-like"/>
    <property type="match status" value="1"/>
</dbReference>
<evidence type="ECO:0008006" key="10">
    <source>
        <dbReference type="Google" id="ProtNLM"/>
    </source>
</evidence>
<gene>
    <name evidence="8" type="ORF">Pmar_PMAR006624</name>
</gene>
<feature type="transmembrane region" description="Helical" evidence="7">
    <location>
        <begin position="72"/>
        <end position="99"/>
    </location>
</feature>
<evidence type="ECO:0000313" key="9">
    <source>
        <dbReference type="Proteomes" id="UP000007800"/>
    </source>
</evidence>
<feature type="transmembrane region" description="Helical" evidence="7">
    <location>
        <begin position="371"/>
        <end position="389"/>
    </location>
</feature>
<dbReference type="InterPro" id="IPR013936">
    <property type="entry name" value="CRT-like"/>
</dbReference>
<name>C5LLS9_PERM5</name>
<evidence type="ECO:0000256" key="4">
    <source>
        <dbReference type="ARBA" id="ARBA00022692"/>
    </source>
</evidence>
<dbReference type="AlphaFoldDB" id="C5LLS9"/>
<reference evidence="8 9" key="1">
    <citation type="submission" date="2008-07" db="EMBL/GenBank/DDBJ databases">
        <authorList>
            <person name="El-Sayed N."/>
            <person name="Caler E."/>
            <person name="Inman J."/>
            <person name="Amedeo P."/>
            <person name="Hass B."/>
            <person name="Wortman J."/>
        </authorList>
    </citation>
    <scope>NUCLEOTIDE SEQUENCE [LARGE SCALE GENOMIC DNA]</scope>
    <source>
        <strain evidence="9">ATCC 50983 / TXsc</strain>
    </source>
</reference>
<dbReference type="Proteomes" id="UP000007800">
    <property type="component" value="Unassembled WGS sequence"/>
</dbReference>
<dbReference type="InParanoid" id="C5LLS9"/>
<dbReference type="GO" id="GO:0016020">
    <property type="term" value="C:membrane"/>
    <property type="evidence" value="ECO:0007669"/>
    <property type="project" value="UniProtKB-SubCell"/>
</dbReference>
<evidence type="ECO:0000313" key="8">
    <source>
        <dbReference type="EMBL" id="EER02301.1"/>
    </source>
</evidence>
<evidence type="ECO:0000256" key="7">
    <source>
        <dbReference type="SAM" id="Phobius"/>
    </source>
</evidence>
<evidence type="ECO:0000256" key="2">
    <source>
        <dbReference type="ARBA" id="ARBA00006690"/>
    </source>
</evidence>
<evidence type="ECO:0000256" key="5">
    <source>
        <dbReference type="ARBA" id="ARBA00022989"/>
    </source>
</evidence>